<dbReference type="EMBL" id="OX336137">
    <property type="protein sequence ID" value="CAI2717154.1"/>
    <property type="molecule type" value="Genomic_DNA"/>
</dbReference>
<organism evidence="2 3">
    <name type="scientific">Nitrospina watsonii</name>
    <dbReference type="NCBI Taxonomy" id="1323948"/>
    <lineage>
        <taxon>Bacteria</taxon>
        <taxon>Pseudomonadati</taxon>
        <taxon>Nitrospinota/Tectimicrobiota group</taxon>
        <taxon>Nitrospinota</taxon>
        <taxon>Nitrospinia</taxon>
        <taxon>Nitrospinales</taxon>
        <taxon>Nitrospinaceae</taxon>
        <taxon>Nitrospina</taxon>
    </lineage>
</organism>
<proteinExistence type="predicted"/>
<accession>A0ABN8VYJ9</accession>
<protein>
    <submittedName>
        <fullName evidence="2">Uncharacterized protein</fullName>
    </submittedName>
</protein>
<evidence type="ECO:0000256" key="1">
    <source>
        <dbReference type="SAM" id="MobiDB-lite"/>
    </source>
</evidence>
<feature type="region of interest" description="Disordered" evidence="1">
    <location>
        <begin position="47"/>
        <end position="67"/>
    </location>
</feature>
<dbReference type="Proteomes" id="UP001157733">
    <property type="component" value="Chromosome"/>
</dbReference>
<keyword evidence="3" id="KW-1185">Reference proteome</keyword>
<evidence type="ECO:0000313" key="2">
    <source>
        <dbReference type="EMBL" id="CAI2717154.1"/>
    </source>
</evidence>
<sequence>MSHLPEPFPTALTAPGKGGLIFILNFARVAELADALDLGSSGQPWGFDSPLSHKRHPNPFTRKRIEL</sequence>
<gene>
    <name evidence="2" type="ORF">NSPWAT_0295</name>
</gene>
<name>A0ABN8VYJ9_9BACT</name>
<evidence type="ECO:0000313" key="3">
    <source>
        <dbReference type="Proteomes" id="UP001157733"/>
    </source>
</evidence>
<reference evidence="2 3" key="1">
    <citation type="submission" date="2022-09" db="EMBL/GenBank/DDBJ databases">
        <authorList>
            <person name="Kop L."/>
        </authorList>
    </citation>
    <scope>NUCLEOTIDE SEQUENCE [LARGE SCALE GENOMIC DNA]</scope>
    <source>
        <strain evidence="2 3">347</strain>
    </source>
</reference>